<protein>
    <submittedName>
        <fullName evidence="3">Uncharacterized protein</fullName>
    </submittedName>
</protein>
<keyword evidence="2" id="KW-0812">Transmembrane</keyword>
<gene>
    <name evidence="3" type="ORF">AGRA3207_007462</name>
</gene>
<reference evidence="3" key="1">
    <citation type="submission" date="2020-07" db="EMBL/GenBank/DDBJ databases">
        <authorList>
            <person name="Tarantini F.S."/>
            <person name="Hong K.W."/>
            <person name="Chan K.G."/>
        </authorList>
    </citation>
    <scope>NUCLEOTIDE SEQUENCE</scope>
    <source>
        <strain evidence="3">32-07</strain>
    </source>
</reference>
<proteinExistence type="predicted"/>
<feature type="region of interest" description="Disordered" evidence="1">
    <location>
        <begin position="41"/>
        <end position="60"/>
    </location>
</feature>
<evidence type="ECO:0000256" key="1">
    <source>
        <dbReference type="SAM" id="MobiDB-lite"/>
    </source>
</evidence>
<feature type="transmembrane region" description="Helical" evidence="2">
    <location>
        <begin position="20"/>
        <end position="40"/>
    </location>
</feature>
<evidence type="ECO:0000256" key="2">
    <source>
        <dbReference type="SAM" id="Phobius"/>
    </source>
</evidence>
<dbReference type="Proteomes" id="UP001049518">
    <property type="component" value="Chromosome"/>
</dbReference>
<name>A0ABX8R653_9ACTN</name>
<keyword evidence="4" id="KW-1185">Reference proteome</keyword>
<evidence type="ECO:0000313" key="3">
    <source>
        <dbReference type="EMBL" id="QXJ25894.1"/>
    </source>
</evidence>
<accession>A0ABX8R653</accession>
<dbReference type="EMBL" id="CP059572">
    <property type="protein sequence ID" value="QXJ25894.1"/>
    <property type="molecule type" value="Genomic_DNA"/>
</dbReference>
<keyword evidence="2" id="KW-0472">Membrane</keyword>
<keyword evidence="2" id="KW-1133">Transmembrane helix</keyword>
<evidence type="ECO:0000313" key="4">
    <source>
        <dbReference type="Proteomes" id="UP001049518"/>
    </source>
</evidence>
<sequence>MTSLQQFTRTAERRRRRVRIAVITLAGLVAAALLAVLMTGKPHSPHRAPATPTSSSMAGQAAQPPVLLPQAGRMLDDKFPVAFPFTPEGAAAAMAAMLACTWTLDAAANQAAADVYAQPRLRAVARRAGRPAAADLRLQIGLPASGAVPEGAYVSLIPIGVRWRQPGPGQVQVAMMATFTSAAGAQAAPLTQTVTLGAAWRWDRGVRGGDWVFTGDDVDDLVPLIAEPGTARFAALGWRGVA</sequence>
<organism evidence="3 4">
    <name type="scientific">Actinomadura graeca</name>
    <dbReference type="NCBI Taxonomy" id="2750812"/>
    <lineage>
        <taxon>Bacteria</taxon>
        <taxon>Bacillati</taxon>
        <taxon>Actinomycetota</taxon>
        <taxon>Actinomycetes</taxon>
        <taxon>Streptosporangiales</taxon>
        <taxon>Thermomonosporaceae</taxon>
        <taxon>Actinomadura</taxon>
    </lineage>
</organism>
<dbReference type="RefSeq" id="WP_231332109.1">
    <property type="nucleotide sequence ID" value="NZ_CP059572.1"/>
</dbReference>